<sequence length="225" mass="23125">MVLKKKLLLTGLIGIGVLTGVYIGQAAIISKADGAVQPGSAEDPLVTKSYLDEQLKKITGGQWTGSTGTGNSGQTGGQQGNTGSTISEARIQELILAEINKVKQELQSGSNSTGGTTVQPPASTGAAPTLEVIKLGAGQVLYAGAGTEVIVRTGKTIAVSSDDGIPDVTSGKDIPAGTAIDNNHLLIFPREGRGIKPDPKNKDEIYVMVRGSYILLKEDGTKSAP</sequence>
<keyword evidence="3" id="KW-1185">Reference proteome</keyword>
<dbReference type="EMBL" id="JACXJA010000021">
    <property type="protein sequence ID" value="MBD2863622.1"/>
    <property type="molecule type" value="Genomic_DNA"/>
</dbReference>
<feature type="region of interest" description="Disordered" evidence="1">
    <location>
        <begin position="61"/>
        <end position="83"/>
    </location>
</feature>
<dbReference type="Proteomes" id="UP000639396">
    <property type="component" value="Unassembled WGS sequence"/>
</dbReference>
<gene>
    <name evidence="2" type="ORF">IDH45_16640</name>
</gene>
<organism evidence="2 3">
    <name type="scientific">Paenibacillus oceani</name>
    <dbReference type="NCBI Taxonomy" id="2772510"/>
    <lineage>
        <taxon>Bacteria</taxon>
        <taxon>Bacillati</taxon>
        <taxon>Bacillota</taxon>
        <taxon>Bacilli</taxon>
        <taxon>Bacillales</taxon>
        <taxon>Paenibacillaceae</taxon>
        <taxon>Paenibacillus</taxon>
    </lineage>
</organism>
<evidence type="ECO:0000256" key="1">
    <source>
        <dbReference type="SAM" id="MobiDB-lite"/>
    </source>
</evidence>
<comment type="caution">
    <text evidence="2">The sequence shown here is derived from an EMBL/GenBank/DDBJ whole genome shotgun (WGS) entry which is preliminary data.</text>
</comment>
<name>A0A927CBE3_9BACL</name>
<reference evidence="2" key="1">
    <citation type="submission" date="2020-09" db="EMBL/GenBank/DDBJ databases">
        <title>A novel bacterium of genus Paenibacillus, isolated from South China Sea.</title>
        <authorList>
            <person name="Huang H."/>
            <person name="Mo K."/>
            <person name="Hu Y."/>
        </authorList>
    </citation>
    <scope>NUCLEOTIDE SEQUENCE</scope>
    <source>
        <strain evidence="2">IB182363</strain>
    </source>
</reference>
<feature type="compositionally biased region" description="Gly residues" evidence="1">
    <location>
        <begin position="67"/>
        <end position="80"/>
    </location>
</feature>
<evidence type="ECO:0000313" key="2">
    <source>
        <dbReference type="EMBL" id="MBD2863622.1"/>
    </source>
</evidence>
<evidence type="ECO:0000313" key="3">
    <source>
        <dbReference type="Proteomes" id="UP000639396"/>
    </source>
</evidence>
<proteinExistence type="predicted"/>
<protein>
    <submittedName>
        <fullName evidence="2">Uncharacterized protein</fullName>
    </submittedName>
</protein>
<dbReference type="AlphaFoldDB" id="A0A927CBE3"/>
<dbReference type="RefSeq" id="WP_190929254.1">
    <property type="nucleotide sequence ID" value="NZ_JACXJA010000021.1"/>
</dbReference>
<accession>A0A927CBE3</accession>